<evidence type="ECO:0000256" key="1">
    <source>
        <dbReference type="SAM" id="SignalP"/>
    </source>
</evidence>
<proteinExistence type="predicted"/>
<name>A0ABY4S607_AQUTE</name>
<keyword evidence="3" id="KW-1185">Reference proteome</keyword>
<gene>
    <name evidence="2" type="ORF">MW290_11420</name>
</gene>
<evidence type="ECO:0000313" key="3">
    <source>
        <dbReference type="Proteomes" id="UP001056201"/>
    </source>
</evidence>
<protein>
    <submittedName>
        <fullName evidence="2">Porin</fullName>
    </submittedName>
</protein>
<dbReference type="Pfam" id="PF16930">
    <property type="entry name" value="Porin_5"/>
    <property type="match status" value="1"/>
</dbReference>
<feature type="signal peptide" evidence="1">
    <location>
        <begin position="1"/>
        <end position="36"/>
    </location>
</feature>
<dbReference type="EMBL" id="CP097635">
    <property type="protein sequence ID" value="URI06516.1"/>
    <property type="molecule type" value="Genomic_DNA"/>
</dbReference>
<keyword evidence="1" id="KW-0732">Signal</keyword>
<dbReference type="InterPro" id="IPR032638">
    <property type="entry name" value="Porin_5"/>
</dbReference>
<organism evidence="2 3">
    <name type="scientific">Aquincola tertiaricarbonis</name>
    <dbReference type="NCBI Taxonomy" id="391953"/>
    <lineage>
        <taxon>Bacteria</taxon>
        <taxon>Pseudomonadati</taxon>
        <taxon>Pseudomonadota</taxon>
        <taxon>Betaproteobacteria</taxon>
        <taxon>Burkholderiales</taxon>
        <taxon>Sphaerotilaceae</taxon>
        <taxon>Aquincola</taxon>
    </lineage>
</organism>
<sequence length="551" mass="60618">MRPLHAPHRRTPPRRPLLCTLLAATLAGTAALPASAQSDERAELEKLRATTQALIEALVGQGLLSRERADGLLRQAQAGTAPTASGWGTPPAGARGSVVRIPYVPETLRQQMREEIKLDVLQQAREEGWADARQVPAWVKAIGFEGDVRLRWQTDRFAADNLPAEFYRAQTGAPAWAPDLTNTTEDRNRLTLRARFGVNAKLSEDTRTAIRISTGNLSGPTSTSQTLGSHFNKYSVVLDRAWLRWEPRHDLRFIGGRMPNPFYGSDLLWPDDLNFDGVAVQGETNLGSGVYAFATAGAFPLEELSVDSKDKWLYGLQLGADAALGANTQWRVGLAVYDFRHVAGVQATEPPPTGPRAGTVAYQSSQYPASARQKGNTLINLNDPTSTASPVWGLASKFRPVNLTTGLTFKHFDPVQVGLTLDWVKNSAFDLADIRQRAGLPQLQLADKTTGLQLRLLAGHERLANRGDWQAFVAMRKFERDAWLDAFTDTNWNGGGTNYKGWTLGGHYAFDRNASVGLRWTSTRNLDDGSLYLSNAPYKLDTLQVDLNARF</sequence>
<feature type="chain" id="PRO_5047233339" evidence="1">
    <location>
        <begin position="37"/>
        <end position="551"/>
    </location>
</feature>
<reference evidence="2" key="1">
    <citation type="submission" date="2022-05" db="EMBL/GenBank/DDBJ databases">
        <title>An RpoN-dependent PEP-CTERM gene is involved in floc formation of an Aquincola tertiaricarbonis strain.</title>
        <authorList>
            <person name="Qiu D."/>
            <person name="Xia M."/>
        </authorList>
    </citation>
    <scope>NUCLEOTIDE SEQUENCE</scope>
    <source>
        <strain evidence="2">RN12</strain>
    </source>
</reference>
<evidence type="ECO:0000313" key="2">
    <source>
        <dbReference type="EMBL" id="URI06516.1"/>
    </source>
</evidence>
<accession>A0ABY4S607</accession>
<dbReference type="RefSeq" id="WP_250194779.1">
    <property type="nucleotide sequence ID" value="NZ_CP097635.1"/>
</dbReference>
<dbReference type="Proteomes" id="UP001056201">
    <property type="component" value="Chromosome 1"/>
</dbReference>